<evidence type="ECO:0000256" key="1">
    <source>
        <dbReference type="SAM" id="MobiDB-lite"/>
    </source>
</evidence>
<protein>
    <submittedName>
        <fullName evidence="2">Uncharacterized protein</fullName>
    </submittedName>
</protein>
<dbReference type="EMBL" id="BLXT01004580">
    <property type="protein sequence ID" value="GFO14557.1"/>
    <property type="molecule type" value="Genomic_DNA"/>
</dbReference>
<accession>A0AAV4B4W9</accession>
<sequence length="98" mass="10468">MDSEPDLGSAGILPRVRVQPPVPWPDGGLQAARPGRHEYGSKYVAGIPPATHAVGGRQAPATYPQIRAAFTSPESRATLTMPFGYLQLFGNSTEHNID</sequence>
<dbReference type="AlphaFoldDB" id="A0AAV4B4W9"/>
<evidence type="ECO:0000313" key="2">
    <source>
        <dbReference type="EMBL" id="GFO14557.1"/>
    </source>
</evidence>
<organism evidence="2 3">
    <name type="scientific">Plakobranchus ocellatus</name>
    <dbReference type="NCBI Taxonomy" id="259542"/>
    <lineage>
        <taxon>Eukaryota</taxon>
        <taxon>Metazoa</taxon>
        <taxon>Spiralia</taxon>
        <taxon>Lophotrochozoa</taxon>
        <taxon>Mollusca</taxon>
        <taxon>Gastropoda</taxon>
        <taxon>Heterobranchia</taxon>
        <taxon>Euthyneura</taxon>
        <taxon>Panpulmonata</taxon>
        <taxon>Sacoglossa</taxon>
        <taxon>Placobranchoidea</taxon>
        <taxon>Plakobranchidae</taxon>
        <taxon>Plakobranchus</taxon>
    </lineage>
</organism>
<name>A0AAV4B4W9_9GAST</name>
<evidence type="ECO:0000313" key="3">
    <source>
        <dbReference type="Proteomes" id="UP000735302"/>
    </source>
</evidence>
<comment type="caution">
    <text evidence="2">The sequence shown here is derived from an EMBL/GenBank/DDBJ whole genome shotgun (WGS) entry which is preliminary data.</text>
</comment>
<proteinExistence type="predicted"/>
<keyword evidence="3" id="KW-1185">Reference proteome</keyword>
<reference evidence="2 3" key="1">
    <citation type="journal article" date="2021" name="Elife">
        <title>Chloroplast acquisition without the gene transfer in kleptoplastic sea slugs, Plakobranchus ocellatus.</title>
        <authorList>
            <person name="Maeda T."/>
            <person name="Takahashi S."/>
            <person name="Yoshida T."/>
            <person name="Shimamura S."/>
            <person name="Takaki Y."/>
            <person name="Nagai Y."/>
            <person name="Toyoda A."/>
            <person name="Suzuki Y."/>
            <person name="Arimoto A."/>
            <person name="Ishii H."/>
            <person name="Satoh N."/>
            <person name="Nishiyama T."/>
            <person name="Hasebe M."/>
            <person name="Maruyama T."/>
            <person name="Minagawa J."/>
            <person name="Obokata J."/>
            <person name="Shigenobu S."/>
        </authorList>
    </citation>
    <scope>NUCLEOTIDE SEQUENCE [LARGE SCALE GENOMIC DNA]</scope>
</reference>
<feature type="region of interest" description="Disordered" evidence="1">
    <location>
        <begin position="1"/>
        <end position="34"/>
    </location>
</feature>
<gene>
    <name evidence="2" type="ORF">PoB_004106200</name>
</gene>
<dbReference type="Proteomes" id="UP000735302">
    <property type="component" value="Unassembled WGS sequence"/>
</dbReference>